<dbReference type="Proteomes" id="UP000663836">
    <property type="component" value="Unassembled WGS sequence"/>
</dbReference>
<evidence type="ECO:0000313" key="2">
    <source>
        <dbReference type="EMBL" id="CAF1164300.1"/>
    </source>
</evidence>
<comment type="caution">
    <text evidence="3">The sequence shown here is derived from an EMBL/GenBank/DDBJ whole genome shotgun (WGS) entry which is preliminary data.</text>
</comment>
<evidence type="ECO:0000313" key="3">
    <source>
        <dbReference type="EMBL" id="CAF4045454.1"/>
    </source>
</evidence>
<dbReference type="AlphaFoldDB" id="A0A819RD72"/>
<evidence type="ECO:0000313" key="4">
    <source>
        <dbReference type="Proteomes" id="UP000663836"/>
    </source>
</evidence>
<dbReference type="Proteomes" id="UP000663864">
    <property type="component" value="Unassembled WGS sequence"/>
</dbReference>
<reference evidence="3" key="1">
    <citation type="submission" date="2021-02" db="EMBL/GenBank/DDBJ databases">
        <authorList>
            <person name="Nowell W R."/>
        </authorList>
    </citation>
    <scope>NUCLEOTIDE SEQUENCE</scope>
</reference>
<dbReference type="EMBL" id="CAJOBD010005883">
    <property type="protein sequence ID" value="CAF4045454.1"/>
    <property type="molecule type" value="Genomic_DNA"/>
</dbReference>
<name>A0A819RD72_9BILA</name>
<dbReference type="EMBL" id="CAJNOT010001209">
    <property type="protein sequence ID" value="CAF1164300.1"/>
    <property type="molecule type" value="Genomic_DNA"/>
</dbReference>
<gene>
    <name evidence="3" type="ORF">JBS370_LOCUS28741</name>
    <name evidence="2" type="ORF">ZHD862_LOCUS20863</name>
</gene>
<evidence type="ECO:0008006" key="5">
    <source>
        <dbReference type="Google" id="ProtNLM"/>
    </source>
</evidence>
<protein>
    <recommendedName>
        <fullName evidence="5">SAM domain-containing protein</fullName>
    </recommendedName>
</protein>
<proteinExistence type="predicted"/>
<feature type="region of interest" description="Disordered" evidence="1">
    <location>
        <begin position="300"/>
        <end position="320"/>
    </location>
</feature>
<accession>A0A819RD72</accession>
<feature type="region of interest" description="Disordered" evidence="1">
    <location>
        <begin position="332"/>
        <end position="351"/>
    </location>
</feature>
<evidence type="ECO:0000256" key="1">
    <source>
        <dbReference type="SAM" id="MobiDB-lite"/>
    </source>
</evidence>
<organism evidence="3 4">
    <name type="scientific">Rotaria sordida</name>
    <dbReference type="NCBI Taxonomy" id="392033"/>
    <lineage>
        <taxon>Eukaryota</taxon>
        <taxon>Metazoa</taxon>
        <taxon>Spiralia</taxon>
        <taxon>Gnathifera</taxon>
        <taxon>Rotifera</taxon>
        <taxon>Eurotatoria</taxon>
        <taxon>Bdelloidea</taxon>
        <taxon>Philodinida</taxon>
        <taxon>Philodinidae</taxon>
        <taxon>Rotaria</taxon>
    </lineage>
</organism>
<sequence>MTDRLTSDMSFWLKFVRDSKLSVNNSIILKYSMILADRFSTIEELLASDDNELNKLGIINQTDRIRLIKQARLLDNKTNESLTLKRRSAIVNRIIDNEIDNNQTARLNSNILSKSTCNLSPAMLSRISFNDRPASIVESTSDIRKRNFSHLRKPEEKIITVDNNGKIQTKFTLSSPFDDQSILKKPPSTSIHGMRTIKSLSDTISLQKKVNLGTDRLKRLDSSTSLFQRQTSFISQKMTNLANKLVNPFTIIKKKIEPSTTTTVDSQIDLRTNMKRQVSLVENEKNNITIIPKRMVTISPLKRTREDDDDDDNQPKERQKVQALSVNNEIRRPTGLFSYDEEEEEEEEPKRHIVPVETLGTKRFKLGATTSFLTRSLANHGLIE</sequence>